<evidence type="ECO:0000313" key="2">
    <source>
        <dbReference type="EMBL" id="EDZ96025.1"/>
    </source>
</evidence>
<keyword evidence="3" id="KW-1185">Reference proteome</keyword>
<dbReference type="SMART" id="SM00028">
    <property type="entry name" value="TPR"/>
    <property type="match status" value="8"/>
</dbReference>
<name>B5VX20_LIMMA</name>
<dbReference type="Pfam" id="PF08238">
    <property type="entry name" value="Sel1"/>
    <property type="match status" value="7"/>
</dbReference>
<dbReference type="SMART" id="SM00671">
    <property type="entry name" value="SEL1"/>
    <property type="match status" value="6"/>
</dbReference>
<dbReference type="PANTHER" id="PTHR10098">
    <property type="entry name" value="RAPSYN-RELATED"/>
    <property type="match status" value="1"/>
</dbReference>
<dbReference type="Proteomes" id="UP000004061">
    <property type="component" value="Unassembled WGS sequence"/>
</dbReference>
<organism evidence="2 3">
    <name type="scientific">Limnospira maxima CS-328</name>
    <dbReference type="NCBI Taxonomy" id="513049"/>
    <lineage>
        <taxon>Bacteria</taxon>
        <taxon>Bacillati</taxon>
        <taxon>Cyanobacteriota</taxon>
        <taxon>Cyanophyceae</taxon>
        <taxon>Oscillatoriophycideae</taxon>
        <taxon>Oscillatoriales</taxon>
        <taxon>Sirenicapillariaceae</taxon>
        <taxon>Limnospira</taxon>
    </lineage>
</organism>
<evidence type="ECO:0000313" key="3">
    <source>
        <dbReference type="Proteomes" id="UP000004061"/>
    </source>
</evidence>
<feature type="domain" description="CHAT" evidence="1">
    <location>
        <begin position="879"/>
        <end position="1192"/>
    </location>
</feature>
<proteinExistence type="predicted"/>
<sequence>MSSWREKWKNLWQRLNTPLFTSQPPRTSHLTVEAISPKYLAIWLEILEAKKSGLSGKAVYPIFQKYQDQLDLEFAETLTQWFHSQLDLNCISKNQNLAANLNNFAIDIQQFPLGSRANNLEIAIVAYQAALEVYTRTAFPYEWATTQWNLGEAYRNRIRGERGDNIEEAIRCYQAALEVFTRTAFPEYWARTQMNLGSAYLYRIRGERADNIESAIRYYQAALEVITRTAFPENWATTQNNLAVAYLYRIRGERADNIESGIRYYQAALEVFTRTAFPEEWATTQMNLGIAYSDRIKAERADNIEEAIRYFQAALEVLTRTAFPEEWATTQMNLGNAYWSRIRGERADNIESAIHCYQAALEVFTRTAFSQYWAMTQMNLGSAYLYRIRGKGADNIESAIRYYQAALEVFTRTAFSQYWAMTQMNLGLAYSDRIRGERADNIESAIRYYQAALEVFTRTAFPEDWARTQMNLGAAYSDRIRGKGANNIIKEVIGCFQDALEYYSRMTFPEKWPATQNNLATAYQIRFREKEANNIIGKAIRRFRTDFPEDWARAKNNFAIVYSNRIRRERADNIESAIRSYQSALEVYTPSSFPLYCLQTGRNLGNLGYDLQNWEIAIEGYDNAIRAVEQSRDWATSPDTKRQILEDALPLYGKMIQACIHLERYEQALLTVDRSKSRTLMEMLTSADLVPKNATPEQQEQYRQLNREIAALQQSFAPTENPTDGKTGTPGSREIRANLELATATEARGTTPLQSLLQQRQTLLAEINDPAFNAFQTVRPQLPDFRQLLTPETALIEWYLPQDPNLGAWAFTVTLDQDRPHIDVHCYSADQRQRLDQFNQTYFADYRQGSWYQALGDRLDDLTEYLHLSDIIAPLPPICQRLILIPHLYLHLFPLHALSVDLNAPATPLLERFSQGVSYAPSCQILDYLHHRPQPATAPQFFAVQNPTKDLKYAQMEVEFIRPYFDPNCYILSQEAATKSALNRLETLEKLRESHLIHFSCHGAFDGENPLNSAIILAGDAPPESPPTEKERQTLTLRDGRRFDTGQQGLTLGEIYRNLDIPACRLVMLSACETGLMGSLLTDEYIGLASGFLYAGTPTVVSSLWCVDDFATACLAIRFYYEFWKDARVVMALHKAQNWLREVSAAGFLEWCSEGLKMTEEECDKIDLKLMDYDESCPFGDRRYWSAFVAIGL</sequence>
<dbReference type="Pfam" id="PF12770">
    <property type="entry name" value="CHAT"/>
    <property type="match status" value="1"/>
</dbReference>
<accession>B5VX20</accession>
<dbReference type="SUPFAM" id="SSF48452">
    <property type="entry name" value="TPR-like"/>
    <property type="match status" value="3"/>
</dbReference>
<dbReference type="InterPro" id="IPR019734">
    <property type="entry name" value="TPR_rpt"/>
</dbReference>
<dbReference type="AlphaFoldDB" id="B5VX20"/>
<gene>
    <name evidence="2" type="ORF">AmaxDRAFT_1062</name>
</gene>
<evidence type="ECO:0000259" key="1">
    <source>
        <dbReference type="Pfam" id="PF12770"/>
    </source>
</evidence>
<comment type="caution">
    <text evidence="2">The sequence shown here is derived from an EMBL/GenBank/DDBJ whole genome shotgun (WGS) entry which is preliminary data.</text>
</comment>
<dbReference type="InterPro" id="IPR006597">
    <property type="entry name" value="Sel1-like"/>
</dbReference>
<dbReference type="InterPro" id="IPR024983">
    <property type="entry name" value="CHAT_dom"/>
</dbReference>
<dbReference type="RefSeq" id="WP_006668466.1">
    <property type="nucleotide sequence ID" value="NZ_ABYK01000006.1"/>
</dbReference>
<dbReference type="Gene3D" id="1.25.40.10">
    <property type="entry name" value="Tetratricopeptide repeat domain"/>
    <property type="match status" value="4"/>
</dbReference>
<dbReference type="EMBL" id="ABYK01000006">
    <property type="protein sequence ID" value="EDZ96025.1"/>
    <property type="molecule type" value="Genomic_DNA"/>
</dbReference>
<protein>
    <submittedName>
        <fullName evidence="2">Tetratricopeptide domain protein</fullName>
    </submittedName>
</protein>
<dbReference type="InterPro" id="IPR011990">
    <property type="entry name" value="TPR-like_helical_dom_sf"/>
</dbReference>
<reference evidence="2 3" key="1">
    <citation type="journal article" date="2011" name="Appl. Environ. Microbiol.">
        <title>Contribution of a Sodium Ion Gradient to Energy Conservation during Fermentation in the Cyanobacterium Arthrospira (Spirulina) maxima CS-328.</title>
        <authorList>
            <person name="Carrieri D."/>
            <person name="Ananyev G."/>
            <person name="Lenz O."/>
            <person name="Bryant D.A."/>
            <person name="Dismukes G.C."/>
        </authorList>
    </citation>
    <scope>NUCLEOTIDE SEQUENCE [LARGE SCALE GENOMIC DNA]</scope>
    <source>
        <strain evidence="2 3">CS-328</strain>
    </source>
</reference>